<gene>
    <name evidence="1" type="ORF">ACFFJD_08430</name>
</gene>
<evidence type="ECO:0000313" key="1">
    <source>
        <dbReference type="EMBL" id="MFC0314875.1"/>
    </source>
</evidence>
<evidence type="ECO:0000313" key="2">
    <source>
        <dbReference type="Proteomes" id="UP001589783"/>
    </source>
</evidence>
<dbReference type="RefSeq" id="WP_382363066.1">
    <property type="nucleotide sequence ID" value="NZ_JBHLWV010000018.1"/>
</dbReference>
<proteinExistence type="predicted"/>
<accession>A0ABV6H9N1</accession>
<organism evidence="1 2">
    <name type="scientific">Gordonia phosphorivorans</name>
    <dbReference type="NCBI Taxonomy" id="1056982"/>
    <lineage>
        <taxon>Bacteria</taxon>
        <taxon>Bacillati</taxon>
        <taxon>Actinomycetota</taxon>
        <taxon>Actinomycetes</taxon>
        <taxon>Mycobacteriales</taxon>
        <taxon>Gordoniaceae</taxon>
        <taxon>Gordonia</taxon>
    </lineage>
</organism>
<reference evidence="1 2" key="1">
    <citation type="submission" date="2024-09" db="EMBL/GenBank/DDBJ databases">
        <authorList>
            <person name="Sun Q."/>
            <person name="Mori K."/>
        </authorList>
    </citation>
    <scope>NUCLEOTIDE SEQUENCE [LARGE SCALE GENOMIC DNA]</scope>
    <source>
        <strain evidence="1 2">CCM 7957</strain>
    </source>
</reference>
<sequence>MATTEKLFVWNRNYGDHEQVRPFMDQFLQVHAGIVGGGAYPYNDSFKGRIDGIAGSESEDTAIYLLQNLKSLDELDVQVAEFVNNGGCRLTDSGLVEGRMYRGTVVNYGFYVGGTGWRQHDNVRFQVHYRQDRREGTVPTLQVWGPRKRNPVSILGGQFLVRTG</sequence>
<comment type="caution">
    <text evidence="1">The sequence shown here is derived from an EMBL/GenBank/DDBJ whole genome shotgun (WGS) entry which is preliminary data.</text>
</comment>
<name>A0ABV6H9N1_9ACTN</name>
<dbReference type="Proteomes" id="UP001589783">
    <property type="component" value="Unassembled WGS sequence"/>
</dbReference>
<keyword evidence="2" id="KW-1185">Reference proteome</keyword>
<dbReference type="EMBL" id="JBHLWV010000018">
    <property type="protein sequence ID" value="MFC0314875.1"/>
    <property type="molecule type" value="Genomic_DNA"/>
</dbReference>
<protein>
    <submittedName>
        <fullName evidence="1">Uncharacterized protein</fullName>
    </submittedName>
</protein>